<feature type="transmembrane region" description="Helical" evidence="6">
    <location>
        <begin position="269"/>
        <end position="292"/>
    </location>
</feature>
<dbReference type="EMBL" id="JAAAMI010000009">
    <property type="protein sequence ID" value="NDV44825.1"/>
    <property type="molecule type" value="Genomic_DNA"/>
</dbReference>
<keyword evidence="8" id="KW-1185">Reference proteome</keyword>
<feature type="transmembrane region" description="Helical" evidence="6">
    <location>
        <begin position="108"/>
        <end position="127"/>
    </location>
</feature>
<feature type="transmembrane region" description="Helical" evidence="6">
    <location>
        <begin position="173"/>
        <end position="192"/>
    </location>
</feature>
<feature type="transmembrane region" description="Helical" evidence="6">
    <location>
        <begin position="365"/>
        <end position="382"/>
    </location>
</feature>
<dbReference type="CDD" id="cd01115">
    <property type="entry name" value="SLC13_permease"/>
    <property type="match status" value="1"/>
</dbReference>
<feature type="transmembrane region" description="Helical" evidence="6">
    <location>
        <begin position="298"/>
        <end position="314"/>
    </location>
</feature>
<evidence type="ECO:0000256" key="6">
    <source>
        <dbReference type="SAM" id="Phobius"/>
    </source>
</evidence>
<keyword evidence="2" id="KW-0813">Transport</keyword>
<reference evidence="7 8" key="1">
    <citation type="submission" date="2020-01" db="EMBL/GenBank/DDBJ databases">
        <title>Muricauda sediminis sp.nov. 40Bstr401.</title>
        <authorList>
            <person name="Xue Z."/>
            <person name="Zhu S."/>
            <person name="Ren N."/>
            <person name="Chen T."/>
            <person name="Chen X."/>
            <person name="Chen J."/>
            <person name="Yang J."/>
        </authorList>
    </citation>
    <scope>NUCLEOTIDE SEQUENCE [LARGE SCALE GENOMIC DNA]</scope>
    <source>
        <strain evidence="7 8">40Bstr401</strain>
    </source>
</reference>
<dbReference type="RefSeq" id="WP_163636247.1">
    <property type="nucleotide sequence ID" value="NZ_JAAAMI010000009.1"/>
</dbReference>
<evidence type="ECO:0000256" key="2">
    <source>
        <dbReference type="ARBA" id="ARBA00022448"/>
    </source>
</evidence>
<feature type="transmembrane region" description="Helical" evidence="6">
    <location>
        <begin position="389"/>
        <end position="406"/>
    </location>
</feature>
<dbReference type="PANTHER" id="PTHR10283">
    <property type="entry name" value="SOLUTE CARRIER FAMILY 13 MEMBER"/>
    <property type="match status" value="1"/>
</dbReference>
<name>A0A6I5KY01_9FLAO</name>
<feature type="transmembrane region" description="Helical" evidence="6">
    <location>
        <begin position="82"/>
        <end position="101"/>
    </location>
</feature>
<feature type="transmembrane region" description="Helical" evidence="6">
    <location>
        <begin position="326"/>
        <end position="345"/>
    </location>
</feature>
<feature type="transmembrane region" description="Helical" evidence="6">
    <location>
        <begin position="412"/>
        <end position="430"/>
    </location>
</feature>
<dbReference type="AlphaFoldDB" id="A0A6I5KY01"/>
<feature type="transmembrane region" description="Helical" evidence="6">
    <location>
        <begin position="451"/>
        <end position="475"/>
    </location>
</feature>
<dbReference type="GO" id="GO:0005886">
    <property type="term" value="C:plasma membrane"/>
    <property type="evidence" value="ECO:0007669"/>
    <property type="project" value="TreeGrafter"/>
</dbReference>
<proteinExistence type="predicted"/>
<keyword evidence="3 6" id="KW-0812">Transmembrane</keyword>
<protein>
    <submittedName>
        <fullName evidence="7">DASS family sodium-coupled anion symporter</fullName>
    </submittedName>
</protein>
<dbReference type="InterPro" id="IPR001898">
    <property type="entry name" value="SLC13A/DASS"/>
</dbReference>
<accession>A0A6I5KY01</accession>
<gene>
    <name evidence="7" type="ORF">GTK07_15960</name>
</gene>
<dbReference type="Pfam" id="PF00939">
    <property type="entry name" value="Na_sulph_symp"/>
    <property type="match status" value="1"/>
</dbReference>
<keyword evidence="4 6" id="KW-1133">Transmembrane helix</keyword>
<keyword evidence="5 6" id="KW-0472">Membrane</keyword>
<comment type="subcellular location">
    <subcellularLocation>
        <location evidence="1">Membrane</location>
        <topology evidence="1">Multi-pass membrane protein</topology>
    </subcellularLocation>
</comment>
<sequence length="477" mass="52353">MRYKRLGFVLGPLLFILIHLFFTGDGLSVQGKNLLAATVWIGVWWVLEVLPIAVTALLPIILFPLLGTLDLGETTASYGHKYVFLYMGGFMLAVAIERWNLHKRIALNIIRIIGTNMYTIVLGFMVATAFLSMWISNTATTVMVLPMAISIIKQLKDNPITPQDENGIFGKMLMLAIAYSASIGGIATLIGTPPNLVFAGFVQKTYGVDVSFWQWMKFGLPVATIMLVLAWLYLTRVAYPLRQGKFPGGKEEINRLLAQLGPMCREERLVLWIFILTAICWITRSFFLQNFISGIDDTIIAIGSAVLLFIIPIGKGKGALLTWEEAVQIPWGIILLFGGGMAIAKGFEDTGLASYIGSQMTFFDGLPLLVLLFLVIACINFLTEVTSNLATTAMMLPVLAPLAVTLGIDPYMIMVACTSAASCAFMLPVATPPNAVVFGSGYLKIPDMVKAGFFMNIVSIVVMAIFIYFLLPLLWNL</sequence>
<evidence type="ECO:0000256" key="4">
    <source>
        <dbReference type="ARBA" id="ARBA00022989"/>
    </source>
</evidence>
<dbReference type="PROSITE" id="PS01271">
    <property type="entry name" value="NA_SULFATE"/>
    <property type="match status" value="1"/>
</dbReference>
<dbReference type="GO" id="GO:0015141">
    <property type="term" value="F:succinate transmembrane transporter activity"/>
    <property type="evidence" value="ECO:0007669"/>
    <property type="project" value="UniProtKB-ARBA"/>
</dbReference>
<feature type="transmembrane region" description="Helical" evidence="6">
    <location>
        <begin position="34"/>
        <end position="62"/>
    </location>
</feature>
<evidence type="ECO:0000313" key="8">
    <source>
        <dbReference type="Proteomes" id="UP000468707"/>
    </source>
</evidence>
<evidence type="ECO:0000256" key="5">
    <source>
        <dbReference type="ARBA" id="ARBA00023136"/>
    </source>
</evidence>
<evidence type="ECO:0000313" key="7">
    <source>
        <dbReference type="EMBL" id="NDV44825.1"/>
    </source>
</evidence>
<organism evidence="7 8">
    <name type="scientific">Flagellimonas sediminis</name>
    <dbReference type="NCBI Taxonomy" id="2696468"/>
    <lineage>
        <taxon>Bacteria</taxon>
        <taxon>Pseudomonadati</taxon>
        <taxon>Bacteroidota</taxon>
        <taxon>Flavobacteriia</taxon>
        <taxon>Flavobacteriales</taxon>
        <taxon>Flavobacteriaceae</taxon>
        <taxon>Flagellimonas</taxon>
    </lineage>
</organism>
<comment type="caution">
    <text evidence="7">The sequence shown here is derived from an EMBL/GenBank/DDBJ whole genome shotgun (WGS) entry which is preliminary data.</text>
</comment>
<dbReference type="NCBIfam" id="TIGR00785">
    <property type="entry name" value="dass"/>
    <property type="match status" value="1"/>
</dbReference>
<dbReference type="Proteomes" id="UP000468707">
    <property type="component" value="Unassembled WGS sequence"/>
</dbReference>
<evidence type="ECO:0000256" key="1">
    <source>
        <dbReference type="ARBA" id="ARBA00004141"/>
    </source>
</evidence>
<dbReference type="InterPro" id="IPR031312">
    <property type="entry name" value="Na/sul_symport_CS"/>
</dbReference>
<feature type="transmembrane region" description="Helical" evidence="6">
    <location>
        <begin position="6"/>
        <end position="22"/>
    </location>
</feature>
<dbReference type="PANTHER" id="PTHR10283:SF82">
    <property type="entry name" value="SOLUTE CARRIER FAMILY 13 MEMBER 2"/>
    <property type="match status" value="1"/>
</dbReference>
<feature type="transmembrane region" description="Helical" evidence="6">
    <location>
        <begin position="212"/>
        <end position="234"/>
    </location>
</feature>
<evidence type="ECO:0000256" key="3">
    <source>
        <dbReference type="ARBA" id="ARBA00022692"/>
    </source>
</evidence>